<accession>D8JV51</accession>
<name>D8JV51_HYPDA</name>
<sequence>MNLVRSVLPNAYAAKARGIVLSAIALSAFYVYYLAVDADDAIPPAAAEAMPMPPVVRASSITSPIYIIPDASAQETPRPAAPPRAELARDLQVALAKAHCYDGPVSGRWSAASQTGMSAFLSVANAHMSVDDPDEALLALVSSNTDVTCSTLPTRVADASNMHAVATYDRSALQTKVAIATDAPVASPAGSVSTVAGDERSMLDHPWAQPEMLVPAAGMTPPAPAVSPISTSSTRPAGREAIQSVEDPKPGIAAEPPPPVATVTKVSTAASEQSGLRFEGGSVIADEKPELTPVPRAALSQPAAVNDATESSPPAKVVTQRKKTTKRRAPRPDDSGFGVSLDSIQRSLTSLFN</sequence>
<evidence type="ECO:0000256" key="2">
    <source>
        <dbReference type="SAM" id="Phobius"/>
    </source>
</evidence>
<reference evidence="4" key="1">
    <citation type="journal article" date="2011" name="J. Bacteriol.">
        <title>Genome sequences of eight morphologically diverse alphaproteobacteria.</title>
        <authorList>
            <consortium name="US DOE Joint Genome Institute"/>
            <person name="Brown P.J."/>
            <person name="Kysela D.T."/>
            <person name="Buechlein A."/>
            <person name="Hemmerich C."/>
            <person name="Brun Y.V."/>
        </authorList>
    </citation>
    <scope>NUCLEOTIDE SEQUENCE [LARGE SCALE GENOMIC DNA]</scope>
    <source>
        <strain evidence="4">ATCC 51888 / DSM 1869 / NCIB 11706 / TK 0415</strain>
    </source>
</reference>
<feature type="region of interest" description="Disordered" evidence="1">
    <location>
        <begin position="222"/>
        <end position="258"/>
    </location>
</feature>
<feature type="transmembrane region" description="Helical" evidence="2">
    <location>
        <begin position="12"/>
        <end position="33"/>
    </location>
</feature>
<feature type="compositionally biased region" description="Basic residues" evidence="1">
    <location>
        <begin position="319"/>
        <end position="329"/>
    </location>
</feature>
<keyword evidence="2" id="KW-1133">Transmembrane helix</keyword>
<dbReference type="AlphaFoldDB" id="D8JV51"/>
<dbReference type="KEGG" id="hdn:Hden_1053"/>
<proteinExistence type="predicted"/>
<keyword evidence="2" id="KW-0812">Transmembrane</keyword>
<evidence type="ECO:0000256" key="1">
    <source>
        <dbReference type="SAM" id="MobiDB-lite"/>
    </source>
</evidence>
<protein>
    <submittedName>
        <fullName evidence="3">Uncharacterized protein</fullName>
    </submittedName>
</protein>
<evidence type="ECO:0000313" key="3">
    <source>
        <dbReference type="EMBL" id="ADJ22867.1"/>
    </source>
</evidence>
<keyword evidence="2" id="KW-0472">Membrane</keyword>
<dbReference type="OrthoDB" id="7929840at2"/>
<gene>
    <name evidence="3" type="ordered locus">Hden_1053</name>
</gene>
<feature type="region of interest" description="Disordered" evidence="1">
    <location>
        <begin position="270"/>
        <end position="342"/>
    </location>
</feature>
<dbReference type="EMBL" id="CP002083">
    <property type="protein sequence ID" value="ADJ22867.1"/>
    <property type="molecule type" value="Genomic_DNA"/>
</dbReference>
<evidence type="ECO:0000313" key="4">
    <source>
        <dbReference type="Proteomes" id="UP000002033"/>
    </source>
</evidence>
<organism evidence="3 4">
    <name type="scientific">Hyphomicrobium denitrificans (strain ATCC 51888 / DSM 1869 / NCIMB 11706 / TK 0415)</name>
    <dbReference type="NCBI Taxonomy" id="582899"/>
    <lineage>
        <taxon>Bacteria</taxon>
        <taxon>Pseudomonadati</taxon>
        <taxon>Pseudomonadota</taxon>
        <taxon>Alphaproteobacteria</taxon>
        <taxon>Hyphomicrobiales</taxon>
        <taxon>Hyphomicrobiaceae</taxon>
        <taxon>Hyphomicrobium</taxon>
    </lineage>
</organism>
<dbReference type="Proteomes" id="UP000002033">
    <property type="component" value="Chromosome"/>
</dbReference>
<keyword evidence="4" id="KW-1185">Reference proteome</keyword>
<dbReference type="HOGENOM" id="CLU_854630_0_0_5"/>